<dbReference type="SUPFAM" id="SSF103473">
    <property type="entry name" value="MFS general substrate transporter"/>
    <property type="match status" value="1"/>
</dbReference>
<dbReference type="Proteomes" id="UP000481360">
    <property type="component" value="Unassembled WGS sequence"/>
</dbReference>
<keyword evidence="7 8" id="KW-0472">Membrane</keyword>
<evidence type="ECO:0000256" key="4">
    <source>
        <dbReference type="ARBA" id="ARBA00022475"/>
    </source>
</evidence>
<feature type="transmembrane region" description="Helical" evidence="8">
    <location>
        <begin position="387"/>
        <end position="404"/>
    </location>
</feature>
<evidence type="ECO:0000256" key="6">
    <source>
        <dbReference type="ARBA" id="ARBA00022989"/>
    </source>
</evidence>
<keyword evidence="6 8" id="KW-1133">Transmembrane helix</keyword>
<feature type="transmembrane region" description="Helical" evidence="8">
    <location>
        <begin position="315"/>
        <end position="335"/>
    </location>
</feature>
<dbReference type="InterPro" id="IPR011701">
    <property type="entry name" value="MFS"/>
</dbReference>
<dbReference type="Gene3D" id="1.20.1250.20">
    <property type="entry name" value="MFS general substrate transporter like domains"/>
    <property type="match status" value="1"/>
</dbReference>
<dbReference type="Pfam" id="PF07690">
    <property type="entry name" value="MFS_1"/>
    <property type="match status" value="1"/>
</dbReference>
<dbReference type="GO" id="GO:0022857">
    <property type="term" value="F:transmembrane transporter activity"/>
    <property type="evidence" value="ECO:0007669"/>
    <property type="project" value="InterPro"/>
</dbReference>
<protein>
    <submittedName>
        <fullName evidence="10">DHA2 family efflux MFS transporter permease subunit</fullName>
    </submittedName>
</protein>
<feature type="transmembrane region" description="Helical" evidence="8">
    <location>
        <begin position="57"/>
        <end position="76"/>
    </location>
</feature>
<feature type="transmembrane region" description="Helical" evidence="8">
    <location>
        <begin position="281"/>
        <end position="303"/>
    </location>
</feature>
<organism evidence="10 11">
    <name type="scientific">Lentzea alba</name>
    <dbReference type="NCBI Taxonomy" id="2714351"/>
    <lineage>
        <taxon>Bacteria</taxon>
        <taxon>Bacillati</taxon>
        <taxon>Actinomycetota</taxon>
        <taxon>Actinomycetes</taxon>
        <taxon>Pseudonocardiales</taxon>
        <taxon>Pseudonocardiaceae</taxon>
        <taxon>Lentzea</taxon>
    </lineage>
</organism>
<name>A0A7C9RMZ6_9PSEU</name>
<dbReference type="CDD" id="cd17321">
    <property type="entry name" value="MFS_MMR_MDR_like"/>
    <property type="match status" value="1"/>
</dbReference>
<dbReference type="InterPro" id="IPR020846">
    <property type="entry name" value="MFS_dom"/>
</dbReference>
<evidence type="ECO:0000256" key="7">
    <source>
        <dbReference type="ARBA" id="ARBA00023136"/>
    </source>
</evidence>
<feature type="domain" description="Major facilitator superfamily (MFS) profile" evidence="9">
    <location>
        <begin position="1"/>
        <end position="440"/>
    </location>
</feature>
<accession>A0A7C9RMZ6</accession>
<reference evidence="10 11" key="1">
    <citation type="submission" date="2020-03" db="EMBL/GenBank/DDBJ databases">
        <title>Isolation and identification of active actinomycetes.</title>
        <authorList>
            <person name="Sun X."/>
        </authorList>
    </citation>
    <scope>NUCLEOTIDE SEQUENCE [LARGE SCALE GENOMIC DNA]</scope>
    <source>
        <strain evidence="10 11">NEAU-D13</strain>
    </source>
</reference>
<keyword evidence="5 8" id="KW-0812">Transmembrane</keyword>
<feature type="transmembrane region" description="Helical" evidence="8">
    <location>
        <begin position="176"/>
        <end position="195"/>
    </location>
</feature>
<dbReference type="PROSITE" id="PS50850">
    <property type="entry name" value="MFS"/>
    <property type="match status" value="1"/>
</dbReference>
<dbReference type="InterPro" id="IPR036259">
    <property type="entry name" value="MFS_trans_sf"/>
</dbReference>
<comment type="subcellular location">
    <subcellularLocation>
        <location evidence="1">Cell membrane</location>
        <topology evidence="1">Multi-pass membrane protein</topology>
    </subcellularLocation>
</comment>
<evidence type="ECO:0000256" key="1">
    <source>
        <dbReference type="ARBA" id="ARBA00004651"/>
    </source>
</evidence>
<dbReference type="PANTHER" id="PTHR42718:SF42">
    <property type="entry name" value="EXPORT PROTEIN"/>
    <property type="match status" value="1"/>
</dbReference>
<feature type="transmembrane region" description="Helical" evidence="8">
    <location>
        <begin position="416"/>
        <end position="435"/>
    </location>
</feature>
<feature type="transmembrane region" description="Helical" evidence="8">
    <location>
        <begin position="145"/>
        <end position="164"/>
    </location>
</feature>
<gene>
    <name evidence="10" type="ORF">G7043_05675</name>
</gene>
<feature type="transmembrane region" description="Helical" evidence="8">
    <location>
        <begin position="252"/>
        <end position="275"/>
    </location>
</feature>
<dbReference type="Gene3D" id="1.20.1720.10">
    <property type="entry name" value="Multidrug resistance protein D"/>
    <property type="match status" value="1"/>
</dbReference>
<sequence length="458" mass="47626">MILLDTTIVNVAMPAMIEGLHATLNDIIWVNSAYLLTFAVPLLLTGRLGDRFGPKRVYLAGLTIFVLASLTCGLATSAELLIAARAVQGLGAAAMTPQTMAFITHLFPAHRRGAALGMWGSVAGFATVSGPLLGGVLVTQLGWEWIFFVNIPIGVLALTLVLRWVPDWRPGRSHRFDVLGIVLCCLGLGLVVFGVQNGEHYGWGRAAGPITIPEIIVAGAVLLVVFVLWQAARRNPEPLLPLRIFGNRNFSLGNVANMVIGFSVTGLFVPLVLFVQTVPKLSALEAGLFTAPTSLASGVVAFFAGRLSNGPGAKYLPITGFTLLGLGMGVTTLQLGGGSPWVMLPALIVVGGGMGMVYAPLTNIATKTLDPVLMGAGSGIYNTSRQFGNVLGSAGTGAVLQVVLASTGDFTAATRAAFLMLVASTVVGVTAAVLMRRETGVRDSAGASDPGLPVTRPS</sequence>
<evidence type="ECO:0000313" key="10">
    <source>
        <dbReference type="EMBL" id="NGY58424.1"/>
    </source>
</evidence>
<proteinExistence type="inferred from homology"/>
<keyword evidence="11" id="KW-1185">Reference proteome</keyword>
<feature type="transmembrane region" description="Helical" evidence="8">
    <location>
        <begin position="341"/>
        <end position="366"/>
    </location>
</feature>
<evidence type="ECO:0000313" key="11">
    <source>
        <dbReference type="Proteomes" id="UP000481360"/>
    </source>
</evidence>
<keyword evidence="4" id="KW-1003">Cell membrane</keyword>
<dbReference type="AlphaFoldDB" id="A0A7C9RMZ6"/>
<evidence type="ECO:0000256" key="8">
    <source>
        <dbReference type="SAM" id="Phobius"/>
    </source>
</evidence>
<comment type="caution">
    <text evidence="10">The sequence shown here is derived from an EMBL/GenBank/DDBJ whole genome shotgun (WGS) entry which is preliminary data.</text>
</comment>
<dbReference type="InterPro" id="IPR004638">
    <property type="entry name" value="EmrB-like"/>
</dbReference>
<feature type="transmembrane region" description="Helical" evidence="8">
    <location>
        <begin position="116"/>
        <end position="139"/>
    </location>
</feature>
<dbReference type="PANTHER" id="PTHR42718">
    <property type="entry name" value="MAJOR FACILITATOR SUPERFAMILY MULTIDRUG TRANSPORTER MFSC"/>
    <property type="match status" value="1"/>
</dbReference>
<evidence type="ECO:0000259" key="9">
    <source>
        <dbReference type="PROSITE" id="PS50850"/>
    </source>
</evidence>
<comment type="similarity">
    <text evidence="2">Belongs to the major facilitator superfamily. EmrB family.</text>
</comment>
<dbReference type="GO" id="GO:0005886">
    <property type="term" value="C:plasma membrane"/>
    <property type="evidence" value="ECO:0007669"/>
    <property type="project" value="UniProtKB-SubCell"/>
</dbReference>
<dbReference type="FunFam" id="1.20.1720.10:FF:000021">
    <property type="entry name" value="Drug resistance transporter, EmrB/QacA subfamily"/>
    <property type="match status" value="1"/>
</dbReference>
<dbReference type="PRINTS" id="PR01036">
    <property type="entry name" value="TCRTETB"/>
</dbReference>
<keyword evidence="3" id="KW-0813">Transport</keyword>
<feature type="transmembrane region" description="Helical" evidence="8">
    <location>
        <begin position="82"/>
        <end position="104"/>
    </location>
</feature>
<feature type="transmembrane region" description="Helical" evidence="8">
    <location>
        <begin position="215"/>
        <end position="232"/>
    </location>
</feature>
<evidence type="ECO:0000256" key="2">
    <source>
        <dbReference type="ARBA" id="ARBA00008537"/>
    </source>
</evidence>
<feature type="transmembrane region" description="Helical" evidence="8">
    <location>
        <begin position="27"/>
        <end position="45"/>
    </location>
</feature>
<dbReference type="EMBL" id="JAAMPJ010000001">
    <property type="protein sequence ID" value="NGY58424.1"/>
    <property type="molecule type" value="Genomic_DNA"/>
</dbReference>
<evidence type="ECO:0000256" key="5">
    <source>
        <dbReference type="ARBA" id="ARBA00022692"/>
    </source>
</evidence>
<evidence type="ECO:0000256" key="3">
    <source>
        <dbReference type="ARBA" id="ARBA00022448"/>
    </source>
</evidence>
<dbReference type="NCBIfam" id="TIGR00711">
    <property type="entry name" value="efflux_EmrB"/>
    <property type="match status" value="1"/>
</dbReference>